<keyword evidence="1" id="KW-0175">Coiled coil</keyword>
<dbReference type="AlphaFoldDB" id="A0AA42FR12"/>
<evidence type="ECO:0000256" key="1">
    <source>
        <dbReference type="SAM" id="Coils"/>
    </source>
</evidence>
<reference evidence="2" key="1">
    <citation type="submission" date="2023-03" db="EMBL/GenBank/DDBJ databases">
        <title>a new species belonging to Providencia genus.</title>
        <authorList>
            <person name="Yang W."/>
            <person name="Hu F."/>
            <person name="Shen S."/>
            <person name="Ding L."/>
            <person name="Yin D."/>
        </authorList>
    </citation>
    <scope>NUCLEOTIDE SEQUENCE</scope>
    <source>
        <strain evidence="2">CRE-3FA-0001</strain>
    </source>
</reference>
<name>A0AA42FR12_9GAMM</name>
<dbReference type="EMBL" id="JARRYG010000038">
    <property type="protein sequence ID" value="MDG4698842.1"/>
    <property type="molecule type" value="Genomic_DNA"/>
</dbReference>
<dbReference type="Proteomes" id="UP001156701">
    <property type="component" value="Unassembled WGS sequence"/>
</dbReference>
<evidence type="ECO:0000313" key="3">
    <source>
        <dbReference type="Proteomes" id="UP001156701"/>
    </source>
</evidence>
<accession>A0AA42FR12</accession>
<organism evidence="2 3">
    <name type="scientific">Providencia huashanensis</name>
    <dbReference type="NCBI Taxonomy" id="3037798"/>
    <lineage>
        <taxon>Bacteria</taxon>
        <taxon>Pseudomonadati</taxon>
        <taxon>Pseudomonadota</taxon>
        <taxon>Gammaproteobacteria</taxon>
        <taxon>Enterobacterales</taxon>
        <taxon>Morganellaceae</taxon>
        <taxon>Providencia</taxon>
    </lineage>
</organism>
<gene>
    <name evidence="2" type="ORF">P7V44_21700</name>
</gene>
<evidence type="ECO:0000313" key="2">
    <source>
        <dbReference type="EMBL" id="MDG4698842.1"/>
    </source>
</evidence>
<protein>
    <submittedName>
        <fullName evidence="2">Uncharacterized protein</fullName>
    </submittedName>
</protein>
<comment type="caution">
    <text evidence="2">The sequence shown here is derived from an EMBL/GenBank/DDBJ whole genome shotgun (WGS) entry which is preliminary data.</text>
</comment>
<dbReference type="RefSeq" id="WP_272664030.1">
    <property type="nucleotide sequence ID" value="NZ_JARRYG010000038.1"/>
</dbReference>
<proteinExistence type="predicted"/>
<feature type="coiled-coil region" evidence="1">
    <location>
        <begin position="32"/>
        <end position="76"/>
    </location>
</feature>
<sequence length="81" mass="9406">MATLTLRTKPKEDEQIEELKLFLNIKTASAAIIEAATDYKALSEEKDRLKQQLAEKARELEEVKQLIKQYRNAQQNLFDVL</sequence>